<proteinExistence type="inferred from homology"/>
<name>E0IAZ1_9BACL</name>
<keyword evidence="6" id="KW-1185">Reference proteome</keyword>
<dbReference type="Gene3D" id="3.30.310.280">
    <property type="match status" value="1"/>
</dbReference>
<reference evidence="5 6" key="1">
    <citation type="submission" date="2010-07" db="EMBL/GenBank/DDBJ databases">
        <title>The draft genome of Paenibacillus curdlanolyticus YK9.</title>
        <authorList>
            <consortium name="US DOE Joint Genome Institute (JGI-PGF)"/>
            <person name="Lucas S."/>
            <person name="Copeland A."/>
            <person name="Lapidus A."/>
            <person name="Cheng J.-F."/>
            <person name="Bruce D."/>
            <person name="Goodwin L."/>
            <person name="Pitluck S."/>
            <person name="Land M.L."/>
            <person name="Hauser L."/>
            <person name="Chang Y.-J."/>
            <person name="Jeffries C."/>
            <person name="Anderson I.J."/>
            <person name="Johnson E."/>
            <person name="Loganathan U."/>
            <person name="Mulhopadhyay B."/>
            <person name="Kyrpides N."/>
            <person name="Woyke T.J."/>
        </authorList>
    </citation>
    <scope>NUCLEOTIDE SEQUENCE [LARGE SCALE GENOMIC DNA]</scope>
    <source>
        <strain evidence="5 6">YK9</strain>
    </source>
</reference>
<dbReference type="GO" id="GO:0019290">
    <property type="term" value="P:siderophore biosynthetic process"/>
    <property type="evidence" value="ECO:0007669"/>
    <property type="project" value="InterPro"/>
</dbReference>
<dbReference type="STRING" id="717606.PaecuDRAFT_2718"/>
<dbReference type="InterPro" id="IPR022770">
    <property type="entry name" value="IucA/IucC-like_C"/>
</dbReference>
<dbReference type="GO" id="GO:0016881">
    <property type="term" value="F:acid-amino acid ligase activity"/>
    <property type="evidence" value="ECO:0007669"/>
    <property type="project" value="UniProtKB-ARBA"/>
</dbReference>
<accession>E0IAZ1</accession>
<dbReference type="Pfam" id="PF04183">
    <property type="entry name" value="IucA_IucC"/>
    <property type="match status" value="1"/>
</dbReference>
<dbReference type="Gene3D" id="1.10.510.40">
    <property type="match status" value="1"/>
</dbReference>
<sequence length="637" mass="71335">MKAQPFDMQLAEAIQSDVYVQVRRRVFRQLIESMLYERIVSAETVQLGKETLFLIHGRDKDGVPITYNVKGGKRLSFGRIRLSDSPPLRIAKEGRREADDYRMFLQEVLGADAADKSKRNAFVKELEATLANDAIAQRYRRETGLSLTAASSFGELETAAMDGHPYHPCYKSRIGFTLTDQAAFGPEFAPEVRPVWLAIRQSDAAMAIEKGRSFESLWKQELGQAQYDRFMSALAKESAAVEETPVQWALLPVHPWQWRNLAFQLSPAIRDGEIVPLGQSDDAYRPQQSIRTMSNATTPAKSSIKLAMSLLNTSSYRHIEPHDAVAAPYVSAWLKQVVSSDAYLMESGTILLAEYAAVAYDPSSAQAGAGSSEARVEVRLGAAATALKVGDEGALSCIWRESLEPHLKSGERAVPFHALSAIDIDGTPFIEPWLQQYGIEKWLSQLFEAAVMPVVHLLGAHGIALESHAQNMALVHRDGRPVRAALKDFHEDAMYYRPFLSKEAAASCPDFTQAHRKFHDPRQGRECESLAPLRYMLLGALYCINLAELAMMLADRYRFEERRFWTLAAEAIETHLQRYPQLRERFDQLDLFGPTTKLEQLTRKRLVKLAEGAPAGSFMHEVSNPLHLVSAQKELSI</sequence>
<feature type="domain" description="Aerobactin siderophore biosynthesis IucA/IucC-like C-terminal" evidence="4">
    <location>
        <begin position="441"/>
        <end position="612"/>
    </location>
</feature>
<evidence type="ECO:0000313" key="5">
    <source>
        <dbReference type="EMBL" id="EFM10282.1"/>
    </source>
</evidence>
<feature type="domain" description="Aerobactin siderophore biosynthesis IucA/IucC N-terminal" evidence="3">
    <location>
        <begin position="153"/>
        <end position="420"/>
    </location>
</feature>
<dbReference type="OrthoDB" id="495728at2"/>
<organism evidence="5 6">
    <name type="scientific">Paenibacillus curdlanolyticus YK9</name>
    <dbReference type="NCBI Taxonomy" id="717606"/>
    <lineage>
        <taxon>Bacteria</taxon>
        <taxon>Bacillati</taxon>
        <taxon>Bacillota</taxon>
        <taxon>Bacilli</taxon>
        <taxon>Bacillales</taxon>
        <taxon>Paenibacillaceae</taxon>
        <taxon>Paenibacillus</taxon>
    </lineage>
</organism>
<dbReference type="EMBL" id="AEDD01000007">
    <property type="protein sequence ID" value="EFM10282.1"/>
    <property type="molecule type" value="Genomic_DNA"/>
</dbReference>
<dbReference type="AlphaFoldDB" id="E0IAZ1"/>
<evidence type="ECO:0000313" key="6">
    <source>
        <dbReference type="Proteomes" id="UP000005387"/>
    </source>
</evidence>
<dbReference type="InterPro" id="IPR007310">
    <property type="entry name" value="Aerobactin_biosyn_IucA/IucC_N"/>
</dbReference>
<dbReference type="Pfam" id="PF06276">
    <property type="entry name" value="FhuF"/>
    <property type="match status" value="1"/>
</dbReference>
<gene>
    <name evidence="5" type="ORF">PaecuDRAFT_2718</name>
</gene>
<comment type="pathway">
    <text evidence="1">Siderophore biosynthesis.</text>
</comment>
<dbReference type="RefSeq" id="WP_006038708.1">
    <property type="nucleotide sequence ID" value="NZ_AEDD01000007.1"/>
</dbReference>
<dbReference type="eggNOG" id="COG4264">
    <property type="taxonomic scope" value="Bacteria"/>
</dbReference>
<evidence type="ECO:0000259" key="3">
    <source>
        <dbReference type="Pfam" id="PF04183"/>
    </source>
</evidence>
<evidence type="ECO:0000256" key="2">
    <source>
        <dbReference type="ARBA" id="ARBA00007832"/>
    </source>
</evidence>
<dbReference type="PANTHER" id="PTHR34384">
    <property type="entry name" value="L-2,3-DIAMINOPROPANOATE--CITRATE LIGASE"/>
    <property type="match status" value="1"/>
</dbReference>
<dbReference type="InterPro" id="IPR037455">
    <property type="entry name" value="LucA/IucC-like"/>
</dbReference>
<protein>
    <submittedName>
        <fullName evidence="5">IucA/IucC family protein</fullName>
    </submittedName>
</protein>
<evidence type="ECO:0000256" key="1">
    <source>
        <dbReference type="ARBA" id="ARBA00004924"/>
    </source>
</evidence>
<dbReference type="Proteomes" id="UP000005387">
    <property type="component" value="Unassembled WGS sequence"/>
</dbReference>
<dbReference type="PANTHER" id="PTHR34384:SF6">
    <property type="entry name" value="STAPHYLOFERRIN B SYNTHASE"/>
    <property type="match status" value="1"/>
</dbReference>
<evidence type="ECO:0000259" key="4">
    <source>
        <dbReference type="Pfam" id="PF06276"/>
    </source>
</evidence>
<comment type="similarity">
    <text evidence="2">Belongs to the IucA/IucC family.</text>
</comment>
<dbReference type="Gene3D" id="6.10.250.3370">
    <property type="match status" value="1"/>
</dbReference>